<evidence type="ECO:0000256" key="2">
    <source>
        <dbReference type="ARBA" id="ARBA00006375"/>
    </source>
</evidence>
<dbReference type="SUPFAM" id="SSF103506">
    <property type="entry name" value="Mitochondrial carrier"/>
    <property type="match status" value="1"/>
</dbReference>
<evidence type="ECO:0000256" key="5">
    <source>
        <dbReference type="ARBA" id="ARBA00022737"/>
    </source>
</evidence>
<dbReference type="Pfam" id="PF00153">
    <property type="entry name" value="Mito_carr"/>
    <property type="match status" value="3"/>
</dbReference>
<dbReference type="GO" id="GO:0016020">
    <property type="term" value="C:membrane"/>
    <property type="evidence" value="ECO:0007669"/>
    <property type="project" value="UniProtKB-SubCell"/>
</dbReference>
<comment type="subcellular location">
    <subcellularLocation>
        <location evidence="1">Membrane</location>
        <topology evidence="1">Multi-pass membrane protein</topology>
    </subcellularLocation>
</comment>
<evidence type="ECO:0000256" key="9">
    <source>
        <dbReference type="RuleBase" id="RU000488"/>
    </source>
</evidence>
<evidence type="ECO:0000313" key="11">
    <source>
        <dbReference type="EMBL" id="KAK7601192.1"/>
    </source>
</evidence>
<reference evidence="11 12" key="1">
    <citation type="submission" date="2024-03" db="EMBL/GenBank/DDBJ databases">
        <title>Adaptation during the transition from Ophiocordyceps entomopathogen to insect associate is accompanied by gene loss and intensified selection.</title>
        <authorList>
            <person name="Ward C.M."/>
            <person name="Onetto C.A."/>
            <person name="Borneman A.R."/>
        </authorList>
    </citation>
    <scope>NUCLEOTIDE SEQUENCE [LARGE SCALE GENOMIC DNA]</scope>
    <source>
        <strain evidence="11">AWRI1</strain>
        <tissue evidence="11">Single Adult Female</tissue>
    </source>
</reference>
<keyword evidence="5" id="KW-0677">Repeat</keyword>
<evidence type="ECO:0000256" key="8">
    <source>
        <dbReference type="PROSITE-ProRule" id="PRU00282"/>
    </source>
</evidence>
<evidence type="ECO:0000256" key="4">
    <source>
        <dbReference type="ARBA" id="ARBA00022692"/>
    </source>
</evidence>
<feature type="transmembrane region" description="Helical" evidence="10">
    <location>
        <begin position="255"/>
        <end position="277"/>
    </location>
</feature>
<comment type="caution">
    <text evidence="11">The sequence shown here is derived from an EMBL/GenBank/DDBJ whole genome shotgun (WGS) entry which is preliminary data.</text>
</comment>
<evidence type="ECO:0000313" key="12">
    <source>
        <dbReference type="Proteomes" id="UP001367676"/>
    </source>
</evidence>
<keyword evidence="4 8" id="KW-0812">Transmembrane</keyword>
<keyword evidence="12" id="KW-1185">Reference proteome</keyword>
<dbReference type="PROSITE" id="PS50920">
    <property type="entry name" value="SOLCAR"/>
    <property type="match status" value="3"/>
</dbReference>
<keyword evidence="6 10" id="KW-1133">Transmembrane helix</keyword>
<evidence type="ECO:0000256" key="10">
    <source>
        <dbReference type="SAM" id="Phobius"/>
    </source>
</evidence>
<keyword evidence="3 9" id="KW-0813">Transport</keyword>
<sequence length="291" mass="31479">MGITSDFPPVQVTNVHPEVHRMIVVTVLGGAAAGSCVDLALYPLDTLKTRLQSQYGFIKSGGFRGIYKGIGPTSVGSPITAGIFFGVYDFLKNSMTAKASEEWYPCIHMLSATVAEVVCSTTKVPVEIVKQRRQASFKNLSTIQILVAAVRQEGLFGLYRGFGSTIIRDVPFALVEFPIWEWSKKEWSSRIERELNAAEVALCGAVAGGIAAAVTSPLDVVKTQIMLADTAAGSPTPGIFSTMGCIYRQHGIKKLFAGFFPRISMIMLGGGIFFGVYDKCCKLIEVNVFDV</sequence>
<comment type="similarity">
    <text evidence="2 9">Belongs to the mitochondrial carrier (TC 2.A.29) family.</text>
</comment>
<name>A0AAN9TM31_9HEMI</name>
<dbReference type="PRINTS" id="PR00926">
    <property type="entry name" value="MITOCARRIER"/>
</dbReference>
<dbReference type="InterPro" id="IPR018108">
    <property type="entry name" value="MCP_transmembrane"/>
</dbReference>
<dbReference type="Proteomes" id="UP001367676">
    <property type="component" value="Unassembled WGS sequence"/>
</dbReference>
<dbReference type="InterPro" id="IPR002067">
    <property type="entry name" value="MCP"/>
</dbReference>
<dbReference type="PANTHER" id="PTHR45667">
    <property type="entry name" value="S-ADENOSYLMETHIONINE MITOCHONDRIAL CARRIER PROTEIN"/>
    <property type="match status" value="1"/>
</dbReference>
<gene>
    <name evidence="11" type="ORF">V9T40_008633</name>
</gene>
<feature type="transmembrane region" description="Helical" evidence="10">
    <location>
        <begin position="22"/>
        <end position="44"/>
    </location>
</feature>
<dbReference type="EMBL" id="JBBCAQ010000010">
    <property type="protein sequence ID" value="KAK7601192.1"/>
    <property type="molecule type" value="Genomic_DNA"/>
</dbReference>
<accession>A0AAN9TM31</accession>
<evidence type="ECO:0000256" key="7">
    <source>
        <dbReference type="ARBA" id="ARBA00023136"/>
    </source>
</evidence>
<evidence type="ECO:0000256" key="1">
    <source>
        <dbReference type="ARBA" id="ARBA00004141"/>
    </source>
</evidence>
<feature type="repeat" description="Solcar" evidence="8">
    <location>
        <begin position="103"/>
        <end position="186"/>
    </location>
</feature>
<dbReference type="Gene3D" id="1.50.40.10">
    <property type="entry name" value="Mitochondrial carrier domain"/>
    <property type="match status" value="1"/>
</dbReference>
<evidence type="ECO:0000256" key="3">
    <source>
        <dbReference type="ARBA" id="ARBA00022448"/>
    </source>
</evidence>
<dbReference type="AlphaFoldDB" id="A0AAN9TM31"/>
<feature type="repeat" description="Solcar" evidence="8">
    <location>
        <begin position="195"/>
        <end position="283"/>
    </location>
</feature>
<evidence type="ECO:0000256" key="6">
    <source>
        <dbReference type="ARBA" id="ARBA00022989"/>
    </source>
</evidence>
<feature type="repeat" description="Solcar" evidence="8">
    <location>
        <begin position="21"/>
        <end position="94"/>
    </location>
</feature>
<evidence type="ECO:0008006" key="13">
    <source>
        <dbReference type="Google" id="ProtNLM"/>
    </source>
</evidence>
<proteinExistence type="inferred from homology"/>
<keyword evidence="7 8" id="KW-0472">Membrane</keyword>
<organism evidence="11 12">
    <name type="scientific">Parthenolecanium corni</name>
    <dbReference type="NCBI Taxonomy" id="536013"/>
    <lineage>
        <taxon>Eukaryota</taxon>
        <taxon>Metazoa</taxon>
        <taxon>Ecdysozoa</taxon>
        <taxon>Arthropoda</taxon>
        <taxon>Hexapoda</taxon>
        <taxon>Insecta</taxon>
        <taxon>Pterygota</taxon>
        <taxon>Neoptera</taxon>
        <taxon>Paraneoptera</taxon>
        <taxon>Hemiptera</taxon>
        <taxon>Sternorrhyncha</taxon>
        <taxon>Coccoidea</taxon>
        <taxon>Coccidae</taxon>
        <taxon>Parthenolecanium</taxon>
    </lineage>
</organism>
<dbReference type="InterPro" id="IPR023395">
    <property type="entry name" value="MCP_dom_sf"/>
</dbReference>
<protein>
    <recommendedName>
        <fullName evidence="13">S-adenosylmethionine mitochondrial carrier protein</fullName>
    </recommendedName>
</protein>
<dbReference type="GO" id="GO:0055085">
    <property type="term" value="P:transmembrane transport"/>
    <property type="evidence" value="ECO:0007669"/>
    <property type="project" value="InterPro"/>
</dbReference>